<accession>A0A841MXZ2</accession>
<dbReference type="InterPro" id="IPR004104">
    <property type="entry name" value="Gfo/Idh/MocA-like_OxRdtase_C"/>
</dbReference>
<dbReference type="RefSeq" id="WP_184498469.1">
    <property type="nucleotide sequence ID" value="NZ_JACIJO010000006.1"/>
</dbReference>
<gene>
    <name evidence="3" type="ORF">FHS59_004570</name>
</gene>
<proteinExistence type="predicted"/>
<evidence type="ECO:0000259" key="1">
    <source>
        <dbReference type="Pfam" id="PF01408"/>
    </source>
</evidence>
<dbReference type="Pfam" id="PF02894">
    <property type="entry name" value="GFO_IDH_MocA_C"/>
    <property type="match status" value="1"/>
</dbReference>
<evidence type="ECO:0000259" key="2">
    <source>
        <dbReference type="Pfam" id="PF02894"/>
    </source>
</evidence>
<dbReference type="AlphaFoldDB" id="A0A841MXZ2"/>
<reference evidence="3 4" key="1">
    <citation type="submission" date="2020-08" db="EMBL/GenBank/DDBJ databases">
        <title>Genomic Encyclopedia of Type Strains, Phase IV (KMG-IV): sequencing the most valuable type-strain genomes for metagenomic binning, comparative biology and taxonomic classification.</title>
        <authorList>
            <person name="Goeker M."/>
        </authorList>
    </citation>
    <scope>NUCLEOTIDE SEQUENCE [LARGE SCALE GENOMIC DNA]</scope>
    <source>
        <strain evidence="3 4">DSM 102044</strain>
    </source>
</reference>
<dbReference type="InterPro" id="IPR051450">
    <property type="entry name" value="Gfo/Idh/MocA_Oxidoreductases"/>
</dbReference>
<organism evidence="3 4">
    <name type="scientific">Algoriphagus iocasae</name>
    <dbReference type="NCBI Taxonomy" id="1836499"/>
    <lineage>
        <taxon>Bacteria</taxon>
        <taxon>Pseudomonadati</taxon>
        <taxon>Bacteroidota</taxon>
        <taxon>Cytophagia</taxon>
        <taxon>Cytophagales</taxon>
        <taxon>Cyclobacteriaceae</taxon>
        <taxon>Algoriphagus</taxon>
    </lineage>
</organism>
<dbReference type="GO" id="GO:0000166">
    <property type="term" value="F:nucleotide binding"/>
    <property type="evidence" value="ECO:0007669"/>
    <property type="project" value="InterPro"/>
</dbReference>
<comment type="caution">
    <text evidence="3">The sequence shown here is derived from an EMBL/GenBank/DDBJ whole genome shotgun (WGS) entry which is preliminary data.</text>
</comment>
<dbReference type="Gene3D" id="3.40.50.720">
    <property type="entry name" value="NAD(P)-binding Rossmann-like Domain"/>
    <property type="match status" value="1"/>
</dbReference>
<dbReference type="SUPFAM" id="SSF55347">
    <property type="entry name" value="Glyceraldehyde-3-phosphate dehydrogenase-like, C-terminal domain"/>
    <property type="match status" value="1"/>
</dbReference>
<dbReference type="Gene3D" id="3.30.360.10">
    <property type="entry name" value="Dihydrodipicolinate Reductase, domain 2"/>
    <property type="match status" value="1"/>
</dbReference>
<feature type="domain" description="Gfo/Idh/MocA-like oxidoreductase N-terminal" evidence="1">
    <location>
        <begin position="43"/>
        <end position="166"/>
    </location>
</feature>
<sequence>MNTKSFNSRRDFLAKSGSLLAGSIFIHPIGEALTLWDKPGEKMKIGLVGTGIRGTTMFGRSVKQVYNDQVEFVGLCDKNEGRVAYAKEYIGVDCPVYTDFDKMLAEAKPDVIIVTTMDSTHHEFIIKGLNSGRNVISEKPMTTDEFKCQDILDAERKSGKKLIVTFNYRYSPHRQKIYELLRAGEIGDITSVDFHWYLNTSHGADYFRRWHGYKEKSGTLLVHKSTHHFDLLNWWLDSDPEEVFAFGQLEFYGKNGPYRGETCRSCPHKGKCDFYWDVTKNEHLTKLYVENEKYDGYHRDGCVFREDINIYDKMAVQIRYKNKVQVSYSLTTYSPYEGYRIAFNGTKGRLEAWVKESQPWKEEPKDEIRLTKNFGESEIIVVPHGGGGHGGGDTRLKDKIFKDPAAADPWRQSAGSRDGAMSILVGIAARNSIESGKPVMVQDMTDIPLKASGRGI</sequence>
<dbReference type="EMBL" id="JACIJO010000006">
    <property type="protein sequence ID" value="MBB6328906.1"/>
    <property type="molecule type" value="Genomic_DNA"/>
</dbReference>
<dbReference type="InterPro" id="IPR036291">
    <property type="entry name" value="NAD(P)-bd_dom_sf"/>
</dbReference>
<feature type="domain" description="Gfo/Idh/MocA-like oxidoreductase C-terminal" evidence="2">
    <location>
        <begin position="179"/>
        <end position="441"/>
    </location>
</feature>
<dbReference type="Proteomes" id="UP000588604">
    <property type="component" value="Unassembled WGS sequence"/>
</dbReference>
<evidence type="ECO:0000313" key="3">
    <source>
        <dbReference type="EMBL" id="MBB6328906.1"/>
    </source>
</evidence>
<keyword evidence="4" id="KW-1185">Reference proteome</keyword>
<evidence type="ECO:0000313" key="4">
    <source>
        <dbReference type="Proteomes" id="UP000588604"/>
    </source>
</evidence>
<dbReference type="PANTHER" id="PTHR43377:SF2">
    <property type="entry name" value="BINDING ROSSMANN FOLD OXIDOREDUCTASE, PUTATIVE (AFU_ORTHOLOGUE AFUA_4G00560)-RELATED"/>
    <property type="match status" value="1"/>
</dbReference>
<dbReference type="SUPFAM" id="SSF51735">
    <property type="entry name" value="NAD(P)-binding Rossmann-fold domains"/>
    <property type="match status" value="1"/>
</dbReference>
<name>A0A841MXZ2_9BACT</name>
<dbReference type="PANTHER" id="PTHR43377">
    <property type="entry name" value="BILIVERDIN REDUCTASE A"/>
    <property type="match status" value="1"/>
</dbReference>
<dbReference type="Pfam" id="PF01408">
    <property type="entry name" value="GFO_IDH_MocA"/>
    <property type="match status" value="1"/>
</dbReference>
<dbReference type="InterPro" id="IPR000683">
    <property type="entry name" value="Gfo/Idh/MocA-like_OxRdtase_N"/>
</dbReference>
<protein>
    <submittedName>
        <fullName evidence="3">Putative dehydrogenase</fullName>
    </submittedName>
</protein>